<evidence type="ECO:0000313" key="3">
    <source>
        <dbReference type="Proteomes" id="UP000199495"/>
    </source>
</evidence>
<dbReference type="RefSeq" id="WP_090595974.1">
    <property type="nucleotide sequence ID" value="NZ_FNCS01000005.1"/>
</dbReference>
<sequence length="263" mass="29986">MAETTDLWSQDLPERAEPDAVLHVDVGGYEGPLDLLLEMARKQKVDLTKISVLALAEQYLAFIETVRKQRIEIAADYLVMAAWLAYLKSRLMVPQHADDDEPSGEEMAALLQFRLARLEAMRDAASRLMNRSLLGRDIFKRGMPEPISITRHALWEADLYQLLRAYAAQRERGIPAEYSVHQRSVWALQDAREILERLIGQSFEWISLDTYLAQYLAKPDERATALASSFSASLELVRLGQVELRQNAAFAPLMMRRRQGDVQ</sequence>
<evidence type="ECO:0000313" key="2">
    <source>
        <dbReference type="EMBL" id="SDG65156.1"/>
    </source>
</evidence>
<reference evidence="2 3" key="1">
    <citation type="submission" date="2016-10" db="EMBL/GenBank/DDBJ databases">
        <authorList>
            <person name="de Groot N.N."/>
        </authorList>
    </citation>
    <scope>NUCLEOTIDE SEQUENCE [LARGE SCALE GENOMIC DNA]</scope>
    <source>
        <strain evidence="2 3">CGMCC 1.10267</strain>
    </source>
</reference>
<protein>
    <recommendedName>
        <fullName evidence="1">Segregation and condensation protein A</fullName>
    </recommendedName>
</protein>
<dbReference type="STRING" id="440168.SAMN04487974_105110"/>
<dbReference type="PANTHER" id="PTHR33969">
    <property type="entry name" value="SEGREGATION AND CONDENSATION PROTEIN A"/>
    <property type="match status" value="1"/>
</dbReference>
<name>A0A1G7VZF1_9HYPH</name>
<gene>
    <name evidence="2" type="ORF">SAMN04487974_105110</name>
</gene>
<keyword evidence="3" id="KW-1185">Reference proteome</keyword>
<dbReference type="InterPro" id="IPR003768">
    <property type="entry name" value="ScpA"/>
</dbReference>
<dbReference type="Gene3D" id="6.10.250.2410">
    <property type="match status" value="1"/>
</dbReference>
<dbReference type="PANTHER" id="PTHR33969:SF2">
    <property type="entry name" value="SEGREGATION AND CONDENSATION PROTEIN A"/>
    <property type="match status" value="1"/>
</dbReference>
<dbReference type="EMBL" id="FNCS01000005">
    <property type="protein sequence ID" value="SDG65156.1"/>
    <property type="molecule type" value="Genomic_DNA"/>
</dbReference>
<dbReference type="AlphaFoldDB" id="A0A1G7VZF1"/>
<accession>A0A1G7VZF1</accession>
<evidence type="ECO:0000256" key="1">
    <source>
        <dbReference type="ARBA" id="ARBA00044777"/>
    </source>
</evidence>
<dbReference type="OrthoDB" id="9793741at2"/>
<proteinExistence type="predicted"/>
<dbReference type="Proteomes" id="UP000199495">
    <property type="component" value="Unassembled WGS sequence"/>
</dbReference>
<organism evidence="2 3">
    <name type="scientific">Pelagibacterium luteolum</name>
    <dbReference type="NCBI Taxonomy" id="440168"/>
    <lineage>
        <taxon>Bacteria</taxon>
        <taxon>Pseudomonadati</taxon>
        <taxon>Pseudomonadota</taxon>
        <taxon>Alphaproteobacteria</taxon>
        <taxon>Hyphomicrobiales</taxon>
        <taxon>Devosiaceae</taxon>
        <taxon>Pelagibacterium</taxon>
    </lineage>
</organism>
<dbReference type="Pfam" id="PF02616">
    <property type="entry name" value="SMC_ScpA"/>
    <property type="match status" value="1"/>
</dbReference>